<comment type="similarity">
    <text evidence="1">Belongs to the FGGY kinase family.</text>
</comment>
<dbReference type="PANTHER" id="PTHR43095">
    <property type="entry name" value="SUGAR KINASE"/>
    <property type="match status" value="1"/>
</dbReference>
<feature type="domain" description="Carbohydrate kinase FGGY N-terminal" evidence="4">
    <location>
        <begin position="9"/>
        <end position="255"/>
    </location>
</feature>
<reference evidence="6 7" key="1">
    <citation type="submission" date="2016-11" db="EMBL/GenBank/DDBJ databases">
        <authorList>
            <person name="Jaros S."/>
            <person name="Januszkiewicz K."/>
            <person name="Wedrychowicz H."/>
        </authorList>
    </citation>
    <scope>NUCLEOTIDE SEQUENCE [LARGE SCALE GENOMIC DNA]</scope>
    <source>
        <strain evidence="6 7">DSM 16917</strain>
    </source>
</reference>
<protein>
    <recommendedName>
        <fullName evidence="8">Sugar (Pentulose or hexulose) kinase</fullName>
    </recommendedName>
</protein>
<proteinExistence type="inferred from homology"/>
<dbReference type="InterPro" id="IPR018484">
    <property type="entry name" value="FGGY_N"/>
</dbReference>
<dbReference type="Pfam" id="PF02782">
    <property type="entry name" value="FGGY_C"/>
    <property type="match status" value="1"/>
</dbReference>
<evidence type="ECO:0000313" key="7">
    <source>
        <dbReference type="Proteomes" id="UP000184268"/>
    </source>
</evidence>
<keyword evidence="3" id="KW-0418">Kinase</keyword>
<evidence type="ECO:0000259" key="4">
    <source>
        <dbReference type="Pfam" id="PF00370"/>
    </source>
</evidence>
<feature type="domain" description="Carbohydrate kinase FGGY C-terminal" evidence="5">
    <location>
        <begin position="266"/>
        <end position="447"/>
    </location>
</feature>
<dbReference type="Pfam" id="PF00370">
    <property type="entry name" value="FGGY_N"/>
    <property type="match status" value="1"/>
</dbReference>
<dbReference type="PIRSF" id="PIRSF000538">
    <property type="entry name" value="GlpK"/>
    <property type="match status" value="1"/>
</dbReference>
<keyword evidence="2" id="KW-0808">Transferase</keyword>
<evidence type="ECO:0000259" key="5">
    <source>
        <dbReference type="Pfam" id="PF02782"/>
    </source>
</evidence>
<dbReference type="InterPro" id="IPR050406">
    <property type="entry name" value="FGGY_Carb_Kinase"/>
</dbReference>
<dbReference type="PANTHER" id="PTHR43095:SF5">
    <property type="entry name" value="XYLULOSE KINASE"/>
    <property type="match status" value="1"/>
</dbReference>
<dbReference type="STRING" id="299255.SAMN02745129_4481"/>
<dbReference type="EMBL" id="FQXG01000008">
    <property type="protein sequence ID" value="SHI15744.1"/>
    <property type="molecule type" value="Genomic_DNA"/>
</dbReference>
<dbReference type="SUPFAM" id="SSF53067">
    <property type="entry name" value="Actin-like ATPase domain"/>
    <property type="match status" value="2"/>
</dbReference>
<evidence type="ECO:0008006" key="8">
    <source>
        <dbReference type="Google" id="ProtNLM"/>
    </source>
</evidence>
<dbReference type="Gene3D" id="3.30.420.40">
    <property type="match status" value="2"/>
</dbReference>
<dbReference type="GO" id="GO:0016301">
    <property type="term" value="F:kinase activity"/>
    <property type="evidence" value="ECO:0007669"/>
    <property type="project" value="UniProtKB-KW"/>
</dbReference>
<evidence type="ECO:0000256" key="1">
    <source>
        <dbReference type="ARBA" id="ARBA00009156"/>
    </source>
</evidence>
<evidence type="ECO:0000256" key="3">
    <source>
        <dbReference type="ARBA" id="ARBA00022777"/>
    </source>
</evidence>
<dbReference type="InterPro" id="IPR043129">
    <property type="entry name" value="ATPase_NBD"/>
</dbReference>
<organism evidence="6 7">
    <name type="scientific">Ferrimonas marina</name>
    <dbReference type="NCBI Taxonomy" id="299255"/>
    <lineage>
        <taxon>Bacteria</taxon>
        <taxon>Pseudomonadati</taxon>
        <taxon>Pseudomonadota</taxon>
        <taxon>Gammaproteobacteria</taxon>
        <taxon>Alteromonadales</taxon>
        <taxon>Ferrimonadaceae</taxon>
        <taxon>Ferrimonas</taxon>
    </lineage>
</organism>
<dbReference type="InterPro" id="IPR018485">
    <property type="entry name" value="FGGY_C"/>
</dbReference>
<dbReference type="InterPro" id="IPR000577">
    <property type="entry name" value="Carb_kinase_FGGY"/>
</dbReference>
<keyword evidence="7" id="KW-1185">Reference proteome</keyword>
<sequence length="473" mass="51072">MVPVMADPVILAVDVGTQSVRALLVAANGEILGQAKEPLSPPYLSEYPGWAELPAERFWQALCHAVRAARAQHPSTLVAALALTTQRNSYLALDAKGVPLGPALLWPDQRQVPSLPPLPQPWRALLALPPWHQRVVEARRKAPALRLAHYRPKQWQRCHTLATLSAYLTQRLTGRCVDSLASQVGYLPFNYHQKTWYPQGHWRWAAFGLHPDQLYPLLPPGSEAGTLNVPSQQALGLTPMPVLVTGGDKACEVLGCGGQHRGVLNISLGSAISLNLYSPDPINAGLLMPPYPAATPEGFLTERLLPQGMAMLDQLIQRYSVGPGQASLQAGLVHPPAAALVESLRALWPRLAGDDAAMAELDSLHHQWGLAALYRAAVAVILETIQTQAQQLARRHRIVLSHCRVAGGGSRSLPLLQCLANHLNLPVQRMHTNEASALGAAVCGALALGWHPDVESAQQAMCHPQAAVLPHSD</sequence>
<name>A0A1M5YV69_9GAMM</name>
<dbReference type="Proteomes" id="UP000184268">
    <property type="component" value="Unassembled WGS sequence"/>
</dbReference>
<accession>A0A1M5YV69</accession>
<evidence type="ECO:0000313" key="6">
    <source>
        <dbReference type="EMBL" id="SHI15744.1"/>
    </source>
</evidence>
<gene>
    <name evidence="6" type="ORF">SAMN02745129_4481</name>
</gene>
<evidence type="ECO:0000256" key="2">
    <source>
        <dbReference type="ARBA" id="ARBA00022679"/>
    </source>
</evidence>
<dbReference type="AlphaFoldDB" id="A0A1M5YV69"/>
<dbReference type="GO" id="GO:0005975">
    <property type="term" value="P:carbohydrate metabolic process"/>
    <property type="evidence" value="ECO:0007669"/>
    <property type="project" value="InterPro"/>
</dbReference>